<reference evidence="1" key="2">
    <citation type="journal article" date="2015" name="Fish Shellfish Immunol.">
        <title>Early steps in the European eel (Anguilla anguilla)-Vibrio vulnificus interaction in the gills: Role of the RtxA13 toxin.</title>
        <authorList>
            <person name="Callol A."/>
            <person name="Pajuelo D."/>
            <person name="Ebbesson L."/>
            <person name="Teles M."/>
            <person name="MacKenzie S."/>
            <person name="Amaro C."/>
        </authorList>
    </citation>
    <scope>NUCLEOTIDE SEQUENCE</scope>
</reference>
<organism evidence="1">
    <name type="scientific">Anguilla anguilla</name>
    <name type="common">European freshwater eel</name>
    <name type="synonym">Muraena anguilla</name>
    <dbReference type="NCBI Taxonomy" id="7936"/>
    <lineage>
        <taxon>Eukaryota</taxon>
        <taxon>Metazoa</taxon>
        <taxon>Chordata</taxon>
        <taxon>Craniata</taxon>
        <taxon>Vertebrata</taxon>
        <taxon>Euteleostomi</taxon>
        <taxon>Actinopterygii</taxon>
        <taxon>Neopterygii</taxon>
        <taxon>Teleostei</taxon>
        <taxon>Anguilliformes</taxon>
        <taxon>Anguillidae</taxon>
        <taxon>Anguilla</taxon>
    </lineage>
</organism>
<evidence type="ECO:0000313" key="1">
    <source>
        <dbReference type="EMBL" id="JAH76845.1"/>
    </source>
</evidence>
<sequence length="13" mass="1612">MKTFISPSIFFFF</sequence>
<name>A0A0E9VHF7_ANGAN</name>
<protein>
    <submittedName>
        <fullName evidence="1">Uncharacterized protein</fullName>
    </submittedName>
</protein>
<proteinExistence type="predicted"/>
<dbReference type="EMBL" id="GBXM01031732">
    <property type="protein sequence ID" value="JAH76845.1"/>
    <property type="molecule type" value="Transcribed_RNA"/>
</dbReference>
<accession>A0A0E9VHF7</accession>
<reference evidence="1" key="1">
    <citation type="submission" date="2014-11" db="EMBL/GenBank/DDBJ databases">
        <authorList>
            <person name="Amaro Gonzalez C."/>
        </authorList>
    </citation>
    <scope>NUCLEOTIDE SEQUENCE</scope>
</reference>